<reference evidence="5" key="2">
    <citation type="submission" date="2025-09" db="UniProtKB">
        <authorList>
            <consortium name="Ensembl"/>
        </authorList>
    </citation>
    <scope>IDENTIFICATION</scope>
</reference>
<dbReference type="InterPro" id="IPR036322">
    <property type="entry name" value="WD40_repeat_dom_sf"/>
</dbReference>
<evidence type="ECO:0000256" key="4">
    <source>
        <dbReference type="PROSITE-ProRule" id="PRU00221"/>
    </source>
</evidence>
<dbReference type="InterPro" id="IPR051242">
    <property type="entry name" value="WD-EF-hand_domain"/>
</dbReference>
<dbReference type="Ensembl" id="ENSMALT00000018490.1">
    <property type="protein sequence ID" value="ENSMALP00000018141.1"/>
    <property type="gene ID" value="ENSMALG00000012655.1"/>
</dbReference>
<protein>
    <recommendedName>
        <fullName evidence="1">WD repeat-containing protein on Y chromosome</fullName>
    </recommendedName>
</protein>
<dbReference type="PROSITE" id="PS00678">
    <property type="entry name" value="WD_REPEATS_1"/>
    <property type="match status" value="1"/>
</dbReference>
<dbReference type="PROSITE" id="PS50294">
    <property type="entry name" value="WD_REPEATS_REGION"/>
    <property type="match status" value="1"/>
</dbReference>
<dbReference type="PANTHER" id="PTHR44324:SF6">
    <property type="entry name" value="EF-HAND CALCIUM BINDING DOMAIN 8"/>
    <property type="match status" value="1"/>
</dbReference>
<feature type="repeat" description="WD" evidence="4">
    <location>
        <begin position="49"/>
        <end position="81"/>
    </location>
</feature>
<accession>A0A3Q3QR23</accession>
<name>A0A3Q3QR23_MONAL</name>
<keyword evidence="2 4" id="KW-0853">WD repeat</keyword>
<evidence type="ECO:0000256" key="3">
    <source>
        <dbReference type="ARBA" id="ARBA00022737"/>
    </source>
</evidence>
<feature type="repeat" description="WD" evidence="4">
    <location>
        <begin position="14"/>
        <end position="37"/>
    </location>
</feature>
<feature type="repeat" description="WD" evidence="4">
    <location>
        <begin position="135"/>
        <end position="176"/>
    </location>
</feature>
<evidence type="ECO:0000256" key="1">
    <source>
        <dbReference type="ARBA" id="ARBA00014901"/>
    </source>
</evidence>
<evidence type="ECO:0000256" key="2">
    <source>
        <dbReference type="ARBA" id="ARBA00022574"/>
    </source>
</evidence>
<reference evidence="5" key="1">
    <citation type="submission" date="2025-08" db="UniProtKB">
        <authorList>
            <consortium name="Ensembl"/>
        </authorList>
    </citation>
    <scope>IDENTIFICATION</scope>
</reference>
<keyword evidence="6" id="KW-1185">Reference proteome</keyword>
<evidence type="ECO:0000313" key="5">
    <source>
        <dbReference type="Ensembl" id="ENSMALP00000018141.1"/>
    </source>
</evidence>
<dbReference type="SMART" id="SM00320">
    <property type="entry name" value="WD40"/>
    <property type="match status" value="5"/>
</dbReference>
<dbReference type="Pfam" id="PF00400">
    <property type="entry name" value="WD40"/>
    <property type="match status" value="2"/>
</dbReference>
<dbReference type="InterPro" id="IPR001680">
    <property type="entry name" value="WD40_rpt"/>
</dbReference>
<dbReference type="PROSITE" id="PS50082">
    <property type="entry name" value="WD_REPEATS_2"/>
    <property type="match status" value="3"/>
</dbReference>
<proteinExistence type="predicted"/>
<dbReference type="Gene3D" id="2.130.10.10">
    <property type="entry name" value="YVTN repeat-like/Quinoprotein amine dehydrogenase"/>
    <property type="match status" value="2"/>
</dbReference>
<sequence length="378" mass="42157">LSSPIENPGHEFFTCVEFSPSTGCLVTGGTDGSLWVWFPHKTAYCVHVLEGHVITVTHIVYNHLDKVLISLSEDKNVRVWSEGDWLCRQSFQVHGMTQAPISSVCYNSHNSELFLANTVIRKCLGRGTDVFQSMLRSHNKPLCSALYSSIFKLVVSVCQNGVVTVWDILTGKAILQFKVTPDQHVGLTAMSFDGPQCRVIIISQDGKVRLWNFNNGTELAVLLVTVPKEVTGIVCRNRLFVSGRNSKVIFYLDLNNRNHRFFKHKYLKDISSVDVHNNSLVAASSNETIVIWNADTAKALCCLNTSMSPETQMTAKAAQGQRSLKPSVVSLVYPLCVLLVWPASIYVPLCGCVCHLLGQLVLLRQFSLLYFEFPDLLF</sequence>
<dbReference type="STRING" id="43700.ENSMALP00000018141"/>
<dbReference type="PANTHER" id="PTHR44324">
    <property type="entry name" value="WD40 REPEAT DOMAIN 95"/>
    <property type="match status" value="1"/>
</dbReference>
<dbReference type="SUPFAM" id="SSF50978">
    <property type="entry name" value="WD40 repeat-like"/>
    <property type="match status" value="1"/>
</dbReference>
<dbReference type="Proteomes" id="UP000261600">
    <property type="component" value="Unplaced"/>
</dbReference>
<dbReference type="InterPro" id="IPR015943">
    <property type="entry name" value="WD40/YVTN_repeat-like_dom_sf"/>
</dbReference>
<dbReference type="InterPro" id="IPR019775">
    <property type="entry name" value="WD40_repeat_CS"/>
</dbReference>
<keyword evidence="3" id="KW-0677">Repeat</keyword>
<evidence type="ECO:0000313" key="6">
    <source>
        <dbReference type="Proteomes" id="UP000261600"/>
    </source>
</evidence>
<organism evidence="5 6">
    <name type="scientific">Monopterus albus</name>
    <name type="common">Swamp eel</name>
    <dbReference type="NCBI Taxonomy" id="43700"/>
    <lineage>
        <taxon>Eukaryota</taxon>
        <taxon>Metazoa</taxon>
        <taxon>Chordata</taxon>
        <taxon>Craniata</taxon>
        <taxon>Vertebrata</taxon>
        <taxon>Euteleostomi</taxon>
        <taxon>Actinopterygii</taxon>
        <taxon>Neopterygii</taxon>
        <taxon>Teleostei</taxon>
        <taxon>Neoteleostei</taxon>
        <taxon>Acanthomorphata</taxon>
        <taxon>Anabantaria</taxon>
        <taxon>Synbranchiformes</taxon>
        <taxon>Synbranchidae</taxon>
        <taxon>Monopterus</taxon>
    </lineage>
</organism>
<dbReference type="AlphaFoldDB" id="A0A3Q3QR23"/>